<feature type="transmembrane region" description="Helical" evidence="6">
    <location>
        <begin position="51"/>
        <end position="73"/>
    </location>
</feature>
<feature type="transmembrane region" description="Helical" evidence="6">
    <location>
        <begin position="94"/>
        <end position="115"/>
    </location>
</feature>
<evidence type="ECO:0000256" key="6">
    <source>
        <dbReference type="SAM" id="Phobius"/>
    </source>
</evidence>
<reference evidence="7" key="2">
    <citation type="journal article" date="2014" name="BMC Genomics">
        <title>An improved genome of the model marine alga Ostreococcus tauri unfolds by assessing Illumina de novo assemblies.</title>
        <authorList>
            <person name="Blanc-Mathieu R."/>
            <person name="Verhelst B."/>
            <person name="Derelle E."/>
            <person name="Rombauts S."/>
            <person name="Bouget F.Y."/>
            <person name="Carre I."/>
            <person name="Chateau A."/>
            <person name="Eyre-Walker A."/>
            <person name="Grimsley N."/>
            <person name="Moreau H."/>
            <person name="Piegu B."/>
            <person name="Rivals E."/>
            <person name="Schackwitz W."/>
            <person name="Van de Peer Y."/>
            <person name="Piganeau G."/>
        </authorList>
    </citation>
    <scope>NUCLEOTIDE SEQUENCE</scope>
    <source>
        <strain evidence="7">RCC4221</strain>
    </source>
</reference>
<accession>A0A1Y5HWZ9</accession>
<feature type="transmembrane region" description="Helical" evidence="6">
    <location>
        <begin position="223"/>
        <end position="243"/>
    </location>
</feature>
<evidence type="ECO:0000256" key="3">
    <source>
        <dbReference type="ARBA" id="ARBA00022692"/>
    </source>
</evidence>
<dbReference type="AlphaFoldDB" id="A0A096PAI9"/>
<feature type="transmembrane region" description="Helical" evidence="6">
    <location>
        <begin position="153"/>
        <end position="170"/>
    </location>
</feature>
<comment type="subcellular location">
    <subcellularLocation>
        <location evidence="1">Membrane</location>
        <topology evidence="1">Multi-pass membrane protein</topology>
    </subcellularLocation>
</comment>
<keyword evidence="8" id="KW-0813">Transport</keyword>
<keyword evidence="8" id="KW-0762">Sugar transport</keyword>
<protein>
    <submittedName>
        <fullName evidence="7 8">Nucleotide-sugar transporter</fullName>
    </submittedName>
</protein>
<keyword evidence="9" id="KW-1185">Reference proteome</keyword>
<dbReference type="GO" id="GO:0000139">
    <property type="term" value="C:Golgi membrane"/>
    <property type="evidence" value="ECO:0007669"/>
    <property type="project" value="InterPro"/>
</dbReference>
<comment type="similarity">
    <text evidence="2">Belongs to the nucleotide-sugar transporter family. CMP-Sialate:CMP antiporter (TC 2.A.7.12) subfamily.</text>
</comment>
<organism evidence="7 9">
    <name type="scientific">Ostreococcus tauri</name>
    <name type="common">Marine green alga</name>
    <dbReference type="NCBI Taxonomy" id="70448"/>
    <lineage>
        <taxon>Eukaryota</taxon>
        <taxon>Viridiplantae</taxon>
        <taxon>Chlorophyta</taxon>
        <taxon>Mamiellophyceae</taxon>
        <taxon>Mamiellales</taxon>
        <taxon>Bathycoccaceae</taxon>
        <taxon>Ostreococcus</taxon>
    </lineage>
</organism>
<dbReference type="PANTHER" id="PTHR10231">
    <property type="entry name" value="NUCLEOTIDE-SUGAR TRANSMEMBRANE TRANSPORTER"/>
    <property type="match status" value="1"/>
</dbReference>
<sequence>MARDGVDGENDLVRLPSFRVLKIASCVLLLFFTVSATIFTEASKREDGTYAYDTFVIPCVVEAVKLVVSSALLARERVVHAHSRAPLGFTVRGFAAYSFPALCYFVSNNCMFYIIRYLGASTFQIMNNLKVLSTGVFMYVFLDRKLSWAQWKALIMLVIGCMVTQLNAKAVEGDDAENRSTLAGYALVLTSAVASGAGGVFSERLLKGKGADQQKANGVGASIHWQNMQLYVFGLLFGVISLRMDAKKSASSPGGNIFDGFNAYAYATVATLAICGLLVSFILKYLDNVAKCFCAALSMLCVALLDSAMKSETIPLSVVLGIVLTALALEQYNLS</sequence>
<keyword evidence="5 6" id="KW-0472">Membrane</keyword>
<evidence type="ECO:0000256" key="1">
    <source>
        <dbReference type="ARBA" id="ARBA00004141"/>
    </source>
</evidence>
<dbReference type="InParanoid" id="A0A096PAI9"/>
<gene>
    <name evidence="8" type="ORF">BE221DRAFT_187746</name>
    <name evidence="7" type="ORF">OT_ostta02g05380</name>
</gene>
<evidence type="ECO:0000313" key="8">
    <source>
        <dbReference type="EMBL" id="OUS41811.1"/>
    </source>
</evidence>
<evidence type="ECO:0000256" key="4">
    <source>
        <dbReference type="ARBA" id="ARBA00022989"/>
    </source>
</evidence>
<feature type="transmembrane region" description="Helical" evidence="6">
    <location>
        <begin position="263"/>
        <end position="283"/>
    </location>
</feature>
<dbReference type="SUPFAM" id="SSF103481">
    <property type="entry name" value="Multidrug resistance efflux transporter EmrE"/>
    <property type="match status" value="1"/>
</dbReference>
<accession>A0A454Y1A3</accession>
<dbReference type="EMBL" id="CAID01000002">
    <property type="protein sequence ID" value="CEG01293.1"/>
    <property type="molecule type" value="Genomic_DNA"/>
</dbReference>
<keyword evidence="3 6" id="KW-0812">Transmembrane</keyword>
<dbReference type="InterPro" id="IPR007271">
    <property type="entry name" value="Nuc_sug_transpt"/>
</dbReference>
<dbReference type="EMBL" id="KZ155839">
    <property type="protein sequence ID" value="OUS41811.1"/>
    <property type="molecule type" value="Genomic_DNA"/>
</dbReference>
<dbReference type="InterPro" id="IPR037185">
    <property type="entry name" value="EmrE-like"/>
</dbReference>
<dbReference type="Proteomes" id="UP000195557">
    <property type="component" value="Unassembled WGS sequence"/>
</dbReference>
<keyword evidence="4 6" id="KW-1133">Transmembrane helix</keyword>
<dbReference type="Proteomes" id="UP000009170">
    <property type="component" value="Unassembled WGS sequence"/>
</dbReference>
<evidence type="ECO:0000313" key="7">
    <source>
        <dbReference type="EMBL" id="CEG01293.1"/>
    </source>
</evidence>
<reference evidence="7 9" key="1">
    <citation type="journal article" date="2006" name="Proc. Natl. Acad. Sci. U.S.A.">
        <title>Genome analysis of the smallest free-living eukaryote Ostreococcus tauri unveils many unique features.</title>
        <authorList>
            <person name="Derelle E."/>
            <person name="Ferraz C."/>
            <person name="Rombauts S."/>
            <person name="Rouze P."/>
            <person name="Worden A.Z."/>
            <person name="Robbens S."/>
            <person name="Partensky F."/>
            <person name="Degroeve S."/>
            <person name="Echeynie S."/>
            <person name="Cooke R."/>
            <person name="Saeys Y."/>
            <person name="Wuyts J."/>
            <person name="Jabbari K."/>
            <person name="Bowler C."/>
            <person name="Panaud O."/>
            <person name="Piegu B."/>
            <person name="Ball S.G."/>
            <person name="Ral J.-P."/>
            <person name="Bouget F.-Y."/>
            <person name="Piganeau G."/>
            <person name="De Baets B."/>
            <person name="Picard A."/>
            <person name="Delseny M."/>
            <person name="Demaille J."/>
            <person name="Van de Peer Y."/>
            <person name="Moreau H."/>
        </authorList>
    </citation>
    <scope>NUCLEOTIDE SEQUENCE [LARGE SCALE GENOMIC DNA]</scope>
    <source>
        <strain evidence="7 9">OTTH0595</strain>
    </source>
</reference>
<evidence type="ECO:0000256" key="2">
    <source>
        <dbReference type="ARBA" id="ARBA00006447"/>
    </source>
</evidence>
<accession>A0A096PAI9</accession>
<dbReference type="GO" id="GO:0015165">
    <property type="term" value="F:pyrimidine nucleotide-sugar transmembrane transporter activity"/>
    <property type="evidence" value="ECO:0007669"/>
    <property type="project" value="InterPro"/>
</dbReference>
<dbReference type="Pfam" id="PF04142">
    <property type="entry name" value="Nuc_sug_transp"/>
    <property type="match status" value="1"/>
</dbReference>
<feature type="transmembrane region" description="Helical" evidence="6">
    <location>
        <begin position="182"/>
        <end position="202"/>
    </location>
</feature>
<evidence type="ECO:0000313" key="9">
    <source>
        <dbReference type="Proteomes" id="UP000009170"/>
    </source>
</evidence>
<evidence type="ECO:0000256" key="5">
    <source>
        <dbReference type="ARBA" id="ARBA00023136"/>
    </source>
</evidence>
<dbReference type="FunCoup" id="A0A096PAI9">
    <property type="interactions" value="1330"/>
</dbReference>
<proteinExistence type="inferred from homology"/>
<dbReference type="OrthoDB" id="408493at2759"/>
<feature type="transmembrane region" description="Helical" evidence="6">
    <location>
        <begin position="20"/>
        <end position="39"/>
    </location>
</feature>
<feature type="transmembrane region" description="Helical" evidence="6">
    <location>
        <begin position="121"/>
        <end position="141"/>
    </location>
</feature>
<reference evidence="8" key="3">
    <citation type="submission" date="2017-04" db="EMBL/GenBank/DDBJ databases">
        <title>Population genomics of picophytoplankton unveils novel chromosome hypervariability.</title>
        <authorList>
            <consortium name="DOE Joint Genome Institute"/>
            <person name="Blanc-Mathieu R."/>
            <person name="Krasovec M."/>
            <person name="Hebrard M."/>
            <person name="Yau S."/>
            <person name="Desgranges E."/>
            <person name="Martin J."/>
            <person name="Schackwitz W."/>
            <person name="Kuo A."/>
            <person name="Salin G."/>
            <person name="Donnadieu C."/>
            <person name="Desdevises Y."/>
            <person name="Sanchez-Ferandin S."/>
            <person name="Moreau H."/>
            <person name="Rivals E."/>
            <person name="Grigoriev I.V."/>
            <person name="Grimsley N."/>
            <person name="Eyre-Walker A."/>
            <person name="Piganeau G."/>
        </authorList>
    </citation>
    <scope>NUCLEOTIDE SEQUENCE [LARGE SCALE GENOMIC DNA]</scope>
    <source>
        <strain evidence="8">RCC 1115</strain>
    </source>
</reference>
<name>A0A096PAI9_OSTTA</name>